<dbReference type="Pfam" id="PF20256">
    <property type="entry name" value="MoCoBD_2"/>
    <property type="match status" value="1"/>
</dbReference>
<comment type="catalytic activity">
    <reaction evidence="16">
        <text>indole-3-acetaldehyde + O2 + H2O = (indol-3-yl)acetate + H2O2 + H(+)</text>
        <dbReference type="Rhea" id="RHEA:16277"/>
        <dbReference type="ChEBI" id="CHEBI:15377"/>
        <dbReference type="ChEBI" id="CHEBI:15378"/>
        <dbReference type="ChEBI" id="CHEBI:15379"/>
        <dbReference type="ChEBI" id="CHEBI:16240"/>
        <dbReference type="ChEBI" id="CHEBI:18086"/>
        <dbReference type="ChEBI" id="CHEBI:30854"/>
        <dbReference type="EC" id="1.2.3.7"/>
    </reaction>
</comment>
<keyword evidence="5 20" id="KW-0500">Molybdenum</keyword>
<evidence type="ECO:0000256" key="4">
    <source>
        <dbReference type="ARBA" id="ARBA00011738"/>
    </source>
</evidence>
<dbReference type="FunFam" id="3.30.365.10:FF:000008">
    <property type="entry name" value="Aldehyde oxidase1"/>
    <property type="match status" value="1"/>
</dbReference>
<comment type="similarity">
    <text evidence="3">Belongs to the xanthine dehydrogenase family.</text>
</comment>
<evidence type="ECO:0000256" key="18">
    <source>
        <dbReference type="PIRSR" id="PIRSR000127-1"/>
    </source>
</evidence>
<dbReference type="InterPro" id="IPR012675">
    <property type="entry name" value="Beta-grasp_dom_sf"/>
</dbReference>
<dbReference type="PROSITE" id="PS00197">
    <property type="entry name" value="2FE2S_FER_1"/>
    <property type="match status" value="1"/>
</dbReference>
<feature type="binding site" evidence="20">
    <location>
        <position position="1034"/>
    </location>
    <ligand>
        <name>Mo-molybdopterin</name>
        <dbReference type="ChEBI" id="CHEBI:71302"/>
    </ligand>
    <ligandPart>
        <name>Mo</name>
        <dbReference type="ChEBI" id="CHEBI:28685"/>
    </ligandPart>
</feature>
<dbReference type="InterPro" id="IPR036856">
    <property type="entry name" value="Ald_Oxase/Xan_DH_a/b_sf"/>
</dbReference>
<dbReference type="Gene3D" id="3.30.365.10">
    <property type="entry name" value="Aldehyde oxidase/xanthine dehydrogenase, molybdopterin binding domain"/>
    <property type="match status" value="4"/>
</dbReference>
<dbReference type="InterPro" id="IPR036884">
    <property type="entry name" value="2Fe-2S-bd_dom_sf"/>
</dbReference>
<feature type="binding site" evidence="20">
    <location>
        <position position="880"/>
    </location>
    <ligand>
        <name>Mo-molybdopterin</name>
        <dbReference type="ChEBI" id="CHEBI:71302"/>
    </ligand>
    <ligandPart>
        <name>Mo</name>
        <dbReference type="ChEBI" id="CHEBI:28685"/>
    </ligandPart>
</feature>
<evidence type="ECO:0000256" key="7">
    <source>
        <dbReference type="ARBA" id="ARBA00022714"/>
    </source>
</evidence>
<dbReference type="Gene3D" id="3.10.20.30">
    <property type="match status" value="1"/>
</dbReference>
<comment type="subunit">
    <text evidence="4">Homodimer.</text>
</comment>
<keyword evidence="7 20" id="KW-0001">2Fe-2S</keyword>
<dbReference type="Pfam" id="PF02738">
    <property type="entry name" value="MoCoBD_1"/>
    <property type="match status" value="1"/>
</dbReference>
<keyword evidence="13" id="KW-0520">NAD</keyword>
<dbReference type="GO" id="GO:0046872">
    <property type="term" value="F:metal ion binding"/>
    <property type="evidence" value="ECO:0007669"/>
    <property type="project" value="UniProtKB-KW"/>
</dbReference>
<dbReference type="GO" id="GO:0005777">
    <property type="term" value="C:peroxisome"/>
    <property type="evidence" value="ECO:0007669"/>
    <property type="project" value="UniProtKB-SubCell"/>
</dbReference>
<keyword evidence="10" id="KW-0560">Oxidoreductase</keyword>
<dbReference type="SMART" id="SM01008">
    <property type="entry name" value="Ald_Xan_dh_C"/>
    <property type="match status" value="1"/>
</dbReference>
<dbReference type="InterPro" id="IPR036683">
    <property type="entry name" value="CO_DH_flav_C_dom_sf"/>
</dbReference>
<feature type="binding site" evidence="20">
    <location>
        <position position="59"/>
    </location>
    <ligand>
        <name>[2Fe-2S] cluster</name>
        <dbReference type="ChEBI" id="CHEBI:190135"/>
        <label>1</label>
    </ligand>
</feature>
<evidence type="ECO:0000256" key="17">
    <source>
        <dbReference type="ARBA" id="ARBA00072265"/>
    </source>
</evidence>
<comment type="subcellular location">
    <subcellularLocation>
        <location evidence="2">Peroxisome</location>
    </subcellularLocation>
</comment>
<evidence type="ECO:0000313" key="23">
    <source>
        <dbReference type="EMBL" id="KAL1516706.1"/>
    </source>
</evidence>
<feature type="binding site" evidence="20">
    <location>
        <position position="120"/>
    </location>
    <ligand>
        <name>[2Fe-2S] cluster</name>
        <dbReference type="ChEBI" id="CHEBI:190135"/>
        <label>2</label>
    </ligand>
</feature>
<dbReference type="Gene3D" id="3.90.1170.50">
    <property type="entry name" value="Aldehyde oxidase/xanthine dehydrogenase, a/b hammerhead"/>
    <property type="match status" value="1"/>
</dbReference>
<keyword evidence="12 20" id="KW-0411">Iron-sulfur</keyword>
<dbReference type="Pfam" id="PF01315">
    <property type="entry name" value="Ald_Xan_dh_C"/>
    <property type="match status" value="1"/>
</dbReference>
<dbReference type="PROSITE" id="PS51085">
    <property type="entry name" value="2FE2S_FER_2"/>
    <property type="match status" value="1"/>
</dbReference>
<dbReference type="GO" id="GO:0051537">
    <property type="term" value="F:2 iron, 2 sulfur cluster binding"/>
    <property type="evidence" value="ECO:0007669"/>
    <property type="project" value="UniProtKB-KW"/>
</dbReference>
<keyword evidence="8 20" id="KW-0479">Metal-binding</keyword>
<dbReference type="InterPro" id="IPR005107">
    <property type="entry name" value="CO_DH_flav_C"/>
</dbReference>
<dbReference type="AlphaFoldDB" id="A0ABD1FBP8"/>
<evidence type="ECO:0000256" key="19">
    <source>
        <dbReference type="PIRSR" id="PIRSR000127-2"/>
    </source>
</evidence>
<dbReference type="PANTHER" id="PTHR11908:SF132">
    <property type="entry name" value="ALDEHYDE OXIDASE 1-RELATED"/>
    <property type="match status" value="1"/>
</dbReference>
<feature type="domain" description="2Fe-2S ferredoxin-type" evidence="21">
    <location>
        <begin position="10"/>
        <end position="98"/>
    </location>
</feature>
<keyword evidence="9 19" id="KW-0274">FAD</keyword>
<dbReference type="SUPFAM" id="SSF56003">
    <property type="entry name" value="Molybdenum cofactor-binding domain"/>
    <property type="match status" value="1"/>
</dbReference>
<dbReference type="SUPFAM" id="SSF47741">
    <property type="entry name" value="CO dehydrogenase ISP C-domain like"/>
    <property type="match status" value="1"/>
</dbReference>
<evidence type="ECO:0000256" key="1">
    <source>
        <dbReference type="ARBA" id="ARBA00001974"/>
    </source>
</evidence>
<feature type="binding site" evidence="20">
    <location>
        <position position="737"/>
    </location>
    <ligand>
        <name>Mo-molybdopterin</name>
        <dbReference type="ChEBI" id="CHEBI:71302"/>
    </ligand>
    <ligandPart>
        <name>Mo</name>
        <dbReference type="ChEBI" id="CHEBI:28685"/>
    </ligandPart>
</feature>
<dbReference type="Pfam" id="PF00111">
    <property type="entry name" value="Fer2"/>
    <property type="match status" value="1"/>
</dbReference>
<dbReference type="CDD" id="cd00207">
    <property type="entry name" value="fer2"/>
    <property type="match status" value="1"/>
</dbReference>
<dbReference type="FunFam" id="3.30.365.10:FF:000001">
    <property type="entry name" value="Xanthine dehydrogenase oxidase"/>
    <property type="match status" value="1"/>
</dbReference>
<comment type="caution">
    <text evidence="23">The sequence shown here is derived from an EMBL/GenBank/DDBJ whole genome shotgun (WGS) entry which is preliminary data.</text>
</comment>
<evidence type="ECO:0000256" key="10">
    <source>
        <dbReference type="ARBA" id="ARBA00023002"/>
    </source>
</evidence>
<dbReference type="PANTHER" id="PTHR11908">
    <property type="entry name" value="XANTHINE DEHYDROGENASE"/>
    <property type="match status" value="1"/>
</dbReference>
<comment type="cofactor">
    <cofactor evidence="1 19">
        <name>FAD</name>
        <dbReference type="ChEBI" id="CHEBI:57692"/>
    </cofactor>
</comment>
<protein>
    <recommendedName>
        <fullName evidence="17">Indole-3-acetaldehyde oxidase</fullName>
    </recommendedName>
</protein>
<evidence type="ECO:0000256" key="2">
    <source>
        <dbReference type="ARBA" id="ARBA00004275"/>
    </source>
</evidence>
<dbReference type="SUPFAM" id="SSF56176">
    <property type="entry name" value="FAD-binding/transporter-associated domain-like"/>
    <property type="match status" value="1"/>
</dbReference>
<evidence type="ECO:0000256" key="8">
    <source>
        <dbReference type="ARBA" id="ARBA00022723"/>
    </source>
</evidence>
<evidence type="ECO:0000256" key="5">
    <source>
        <dbReference type="ARBA" id="ARBA00022505"/>
    </source>
</evidence>
<feature type="binding site" evidence="20">
    <location>
        <position position="56"/>
    </location>
    <ligand>
        <name>[2Fe-2S] cluster</name>
        <dbReference type="ChEBI" id="CHEBI:190135"/>
        <label>1</label>
    </ligand>
</feature>
<dbReference type="Pfam" id="PF03450">
    <property type="entry name" value="CO_deh_flav_C"/>
    <property type="match status" value="1"/>
</dbReference>
<evidence type="ECO:0000256" key="14">
    <source>
        <dbReference type="ARBA" id="ARBA00023140"/>
    </source>
</evidence>
<evidence type="ECO:0000256" key="9">
    <source>
        <dbReference type="ARBA" id="ARBA00022827"/>
    </source>
</evidence>
<organism evidence="23 24">
    <name type="scientific">Hypothenemus hampei</name>
    <name type="common">Coffee berry borer</name>
    <dbReference type="NCBI Taxonomy" id="57062"/>
    <lineage>
        <taxon>Eukaryota</taxon>
        <taxon>Metazoa</taxon>
        <taxon>Ecdysozoa</taxon>
        <taxon>Arthropoda</taxon>
        <taxon>Hexapoda</taxon>
        <taxon>Insecta</taxon>
        <taxon>Pterygota</taxon>
        <taxon>Neoptera</taxon>
        <taxon>Endopterygota</taxon>
        <taxon>Coleoptera</taxon>
        <taxon>Polyphaga</taxon>
        <taxon>Cucujiformia</taxon>
        <taxon>Curculionidae</taxon>
        <taxon>Scolytinae</taxon>
        <taxon>Hypothenemus</taxon>
    </lineage>
</organism>
<gene>
    <name evidence="23" type="ORF">ABEB36_000583</name>
</gene>
<reference evidence="23 24" key="1">
    <citation type="submission" date="2024-05" db="EMBL/GenBank/DDBJ databases">
        <title>Genetic variation in Jamaican populations of the coffee berry borer (Hypothenemus hampei).</title>
        <authorList>
            <person name="Errbii M."/>
            <person name="Myrie A."/>
        </authorList>
    </citation>
    <scope>NUCLEOTIDE SEQUENCE [LARGE SCALE GENOMIC DNA]</scope>
    <source>
        <strain evidence="23">JA-Hopewell-2020-01-JO</strain>
        <tissue evidence="23">Whole body</tissue>
    </source>
</reference>
<evidence type="ECO:0000259" key="22">
    <source>
        <dbReference type="PROSITE" id="PS51387"/>
    </source>
</evidence>
<evidence type="ECO:0000256" key="11">
    <source>
        <dbReference type="ARBA" id="ARBA00023004"/>
    </source>
</evidence>
<dbReference type="Proteomes" id="UP001566132">
    <property type="component" value="Unassembled WGS sequence"/>
</dbReference>
<dbReference type="InterPro" id="IPR006058">
    <property type="entry name" value="2Fe2S_fd_BS"/>
</dbReference>
<comment type="cofactor">
    <cofactor evidence="15">
        <name>[2Fe-2S] cluster</name>
        <dbReference type="ChEBI" id="CHEBI:190135"/>
    </cofactor>
</comment>
<keyword evidence="6" id="KW-0285">Flavoprotein</keyword>
<keyword evidence="11 20" id="KW-0408">Iron</keyword>
<dbReference type="GO" id="GO:0050302">
    <property type="term" value="F:indole-3-acetaldehyde oxidase activity"/>
    <property type="evidence" value="ECO:0007669"/>
    <property type="project" value="UniProtKB-EC"/>
</dbReference>
<dbReference type="SMART" id="SM01092">
    <property type="entry name" value="CO_deh_flav_C"/>
    <property type="match status" value="1"/>
</dbReference>
<keyword evidence="24" id="KW-1185">Reference proteome</keyword>
<comment type="cofactor">
    <cofactor evidence="20">
        <name>Mo-molybdopterin</name>
        <dbReference type="ChEBI" id="CHEBI:71302"/>
    </cofactor>
    <text evidence="20">Binds 1 Mo-molybdopterin (Mo-MPT) cofactor per subunit.</text>
</comment>
<evidence type="ECO:0000313" key="24">
    <source>
        <dbReference type="Proteomes" id="UP001566132"/>
    </source>
</evidence>
<evidence type="ECO:0000256" key="6">
    <source>
        <dbReference type="ARBA" id="ARBA00022630"/>
    </source>
</evidence>
<dbReference type="Gene3D" id="1.10.150.120">
    <property type="entry name" value="[2Fe-2S]-binding domain"/>
    <property type="match status" value="1"/>
</dbReference>
<dbReference type="InterPro" id="IPR036318">
    <property type="entry name" value="FAD-bd_PCMH-like_sf"/>
</dbReference>
<evidence type="ECO:0000259" key="21">
    <source>
        <dbReference type="PROSITE" id="PS51085"/>
    </source>
</evidence>
<proteinExistence type="inferred from homology"/>
<dbReference type="FunFam" id="3.30.390.50:FF:000003">
    <property type="entry name" value="Aldehyde oxidase1"/>
    <property type="match status" value="1"/>
</dbReference>
<evidence type="ECO:0000256" key="16">
    <source>
        <dbReference type="ARBA" id="ARBA00052415"/>
    </source>
</evidence>
<feature type="binding site" evidence="20">
    <location>
        <position position="123"/>
    </location>
    <ligand>
        <name>[2Fe-2S] cluster</name>
        <dbReference type="ChEBI" id="CHEBI:190135"/>
        <label>2</label>
    </ligand>
</feature>
<name>A0ABD1FBP8_HYPHA</name>
<dbReference type="PROSITE" id="PS51387">
    <property type="entry name" value="FAD_PCMH"/>
    <property type="match status" value="1"/>
</dbReference>
<feature type="binding site" evidence="20">
    <location>
        <position position="768"/>
    </location>
    <ligand>
        <name>Mo-molybdopterin</name>
        <dbReference type="ChEBI" id="CHEBI:71302"/>
    </ligand>
    <ligandPart>
        <name>Mo</name>
        <dbReference type="ChEBI" id="CHEBI:28685"/>
    </ligandPart>
</feature>
<sequence length="1264" mass="140469">MEIIAERRSTEIKLSVGNTEYTVPTNDVTPETTLNAYLRDNLHLTATKKMCLEGGCGTCIVAVEEQNSSGQKTVFAVNSCLVSIFSCHGWKILTNEGIGNPLIGFHKIQKLLASSNGSQCGFCSSGMVMSMYALEESGGRTKEEIENDFGGNLCRCTGYRPILTGFRQLATDSDDILDIDDLEDFTGCTKEKCENYCTKPCSRTPICFNLQGSRWMKVYNLADLLEILQSSENNRYMLVAGNTARGVYWLTEETTPELYIDVTGVLELTGYQVNDTSVLLGANISLTTAMNIFRKIAKHNPHFIYLDAMAAHIDLVAHVPVRNIGTIAGNLMTKHQHNEFPSDLFLILETVNATLVIVDVDANEIRVNPEAFLKVDMNKKVIKEIVLRPYDQEYEYRSFKIMQRAQNSHAMVNAGFLFQLKNQGIVQSVRIVYGAINPQFIHATKTEKFLIGKQLFNNITLQATFQTLDSELAPDWVLPDPSPGFRKQLAINLMYKCILDLAPASLVSPRNKSGATPLIRPVSQASQQIYPQKELYPLTQPIQKLEALNQTSGQAEYILDIPDLPGQLHSCFVKAEASPGSVITNIDTSKALQLPGVVAFYSARDIPGINSMTVESLAQRIPEEVFCSGTIRYYYQPVGIIVANTHALAKSAALKVVISTTPPIRRPVLSVAQVLAENLTDRVTHLTSFVPKRKDNDIKKVINGNSLSNTQYHYHMENQNCLVVPTEDGLNVYPGSQWMDYTQGVISQFLALPSQKINIVVRRLGGAFGAKITRNAFLAASVSLAAFKLRKPVRMWMTINDNMDVIGKRFPLYSTYEVGVNGKGIIQYLKAQLYRDEGILSNEPTDDLMVNQFQNCYKVDTWTFDTYTVVTDKASKCFMRAPGNFEALSAIESIMDHIAYSLNLDPWAVRRANMDDQKHPILVQLVNEIVQTTEVDKRKSAIEAYNRDNRWKKRGISVIPMHYLMEVIGNFTTLVSIYHLDGGVAIHHAGIEIGQGINTKVAQVCAYKLGIPLSKVSIKPSYNLPSANSSVTGGSLTSEAVVYSLLKACDVLLARMKPIKDNNPKATWEELVQLCFNNNICLSTNGFYSENEPGIQEYPIYGAGVLELEVDILTGKSEILRVDLLEDIGQSMSPAVDIGQLEGAFILGLGAHTSEELIFDSSNGRLTNDRTWNYKPPGFKDIPQVFNVRFLRDSYNPVGVLRSKAIAEPPTCLSYIFPSAMRNALASARREASSQAFPWYTVDGPTSVENVLLNTLDNFRQFTL</sequence>
<dbReference type="InterPro" id="IPR037165">
    <property type="entry name" value="AldOxase/xan_DH_Mopterin-bd_sf"/>
</dbReference>
<dbReference type="PIRSF" id="PIRSF000127">
    <property type="entry name" value="Xanthine_DH"/>
    <property type="match status" value="1"/>
</dbReference>
<dbReference type="InterPro" id="IPR016169">
    <property type="entry name" value="FAD-bd_PCMH_sub2"/>
</dbReference>
<comment type="cofactor">
    <cofactor evidence="20">
        <name>[2Fe-2S] cluster</name>
        <dbReference type="ChEBI" id="CHEBI:190135"/>
    </cofactor>
    <text evidence="20">Binds 2 [2Fe-2S] clusters.</text>
</comment>
<dbReference type="InterPro" id="IPR036010">
    <property type="entry name" value="2Fe-2S_ferredoxin-like_sf"/>
</dbReference>
<evidence type="ECO:0000256" key="20">
    <source>
        <dbReference type="PIRSR" id="PIRSR000127-3"/>
    </source>
</evidence>
<feature type="domain" description="FAD-binding PCMH-type" evidence="22">
    <location>
        <begin position="208"/>
        <end position="392"/>
    </location>
</feature>
<dbReference type="InterPro" id="IPR016208">
    <property type="entry name" value="Ald_Oxase/xanthine_DH-like"/>
</dbReference>
<feature type="binding site" evidence="20">
    <location>
        <position position="80"/>
    </location>
    <ligand>
        <name>[2Fe-2S] cluster</name>
        <dbReference type="ChEBI" id="CHEBI:190135"/>
        <label>1</label>
    </ligand>
</feature>
<dbReference type="InterPro" id="IPR046867">
    <property type="entry name" value="AldOxase/xan_DH_MoCoBD2"/>
</dbReference>
<dbReference type="SUPFAM" id="SSF54292">
    <property type="entry name" value="2Fe-2S ferredoxin-like"/>
    <property type="match status" value="1"/>
</dbReference>
<evidence type="ECO:0000256" key="15">
    <source>
        <dbReference type="ARBA" id="ARBA00034078"/>
    </source>
</evidence>
<dbReference type="SUPFAM" id="SSF54665">
    <property type="entry name" value="CO dehydrogenase molybdoprotein N-domain-like"/>
    <property type="match status" value="1"/>
</dbReference>
<dbReference type="FunFam" id="3.30.465.10:FF:000013">
    <property type="entry name" value="Aldehyde oxidase"/>
    <property type="match status" value="1"/>
</dbReference>
<feature type="binding site" evidence="19">
    <location>
        <position position="400"/>
    </location>
    <ligand>
        <name>FAD</name>
        <dbReference type="ChEBI" id="CHEBI:57692"/>
    </ligand>
</feature>
<keyword evidence="14" id="KW-0576">Peroxisome</keyword>
<dbReference type="InterPro" id="IPR002346">
    <property type="entry name" value="Mopterin_DH_FAD-bd"/>
</dbReference>
<evidence type="ECO:0000256" key="12">
    <source>
        <dbReference type="ARBA" id="ARBA00023014"/>
    </source>
</evidence>
<dbReference type="InterPro" id="IPR002888">
    <property type="entry name" value="2Fe-2S-bd"/>
</dbReference>
<dbReference type="InterPro" id="IPR008274">
    <property type="entry name" value="AldOxase/xan_DH_MoCoBD1"/>
</dbReference>
<dbReference type="Pfam" id="PF01799">
    <property type="entry name" value="Fer2_2"/>
    <property type="match status" value="1"/>
</dbReference>
<feature type="active site" description="Proton acceptor" evidence="18">
    <location>
        <position position="1208"/>
    </location>
</feature>
<feature type="binding site" evidence="20">
    <location>
        <position position="156"/>
    </location>
    <ligand>
        <name>[2Fe-2S] cluster</name>
        <dbReference type="ChEBI" id="CHEBI:190135"/>
        <label>2</label>
    </ligand>
</feature>
<accession>A0ABD1FBP8</accession>
<feature type="binding site" evidence="20">
    <location>
        <position position="154"/>
    </location>
    <ligand>
        <name>[2Fe-2S] cluster</name>
        <dbReference type="ChEBI" id="CHEBI:190135"/>
        <label>2</label>
    </ligand>
</feature>
<evidence type="ECO:0000256" key="3">
    <source>
        <dbReference type="ARBA" id="ARBA00006849"/>
    </source>
</evidence>
<dbReference type="InterPro" id="IPR016166">
    <property type="entry name" value="FAD-bd_PCMH"/>
</dbReference>
<dbReference type="InterPro" id="IPR001041">
    <property type="entry name" value="2Fe-2S_ferredoxin-type"/>
</dbReference>
<dbReference type="EMBL" id="JBDJPC010000001">
    <property type="protein sequence ID" value="KAL1516706.1"/>
    <property type="molecule type" value="Genomic_DNA"/>
</dbReference>
<feature type="binding site" evidence="20">
    <location>
        <position position="51"/>
    </location>
    <ligand>
        <name>[2Fe-2S] cluster</name>
        <dbReference type="ChEBI" id="CHEBI:190135"/>
        <label>1</label>
    </ligand>
</feature>
<dbReference type="FunFam" id="3.10.20.30:FF:000012">
    <property type="entry name" value="Xanthine dehydrogenase/oxidase"/>
    <property type="match status" value="1"/>
</dbReference>
<dbReference type="Gene3D" id="3.30.465.10">
    <property type="match status" value="1"/>
</dbReference>
<dbReference type="SUPFAM" id="SSF55447">
    <property type="entry name" value="CO dehydrogenase flavoprotein C-terminal domain-like"/>
    <property type="match status" value="1"/>
</dbReference>
<evidence type="ECO:0000256" key="13">
    <source>
        <dbReference type="ARBA" id="ARBA00023027"/>
    </source>
</evidence>
<dbReference type="Gene3D" id="3.30.390.50">
    <property type="entry name" value="CO dehydrogenase flavoprotein, C-terminal domain"/>
    <property type="match status" value="1"/>
</dbReference>
<dbReference type="InterPro" id="IPR000674">
    <property type="entry name" value="Ald_Oxase/Xan_DH_a/b"/>
</dbReference>
<dbReference type="Pfam" id="PF00941">
    <property type="entry name" value="FAD_binding_5"/>
    <property type="match status" value="1"/>
</dbReference>